<feature type="compositionally biased region" description="Polar residues" evidence="1">
    <location>
        <begin position="13"/>
        <end position="41"/>
    </location>
</feature>
<sequence>MAFQRAGGKQESEINSSDFIPANQTEIEQVHHQTPLQTSLPLTDQAGGALCTWHWQQQLLLLLLTRLLRPSPLGHRAAGDSAVWLGPAGGKGGTGEQELKTERGQTVRCLLWSN</sequence>
<evidence type="ECO:0000256" key="1">
    <source>
        <dbReference type="SAM" id="MobiDB-lite"/>
    </source>
</evidence>
<proteinExistence type="predicted"/>
<protein>
    <submittedName>
        <fullName evidence="2">Uncharacterized protein</fullName>
    </submittedName>
</protein>
<evidence type="ECO:0000313" key="3">
    <source>
        <dbReference type="Proteomes" id="UP000314294"/>
    </source>
</evidence>
<feature type="region of interest" description="Disordered" evidence="1">
    <location>
        <begin position="78"/>
        <end position="100"/>
    </location>
</feature>
<organism evidence="2 3">
    <name type="scientific">Liparis tanakae</name>
    <name type="common">Tanaka's snailfish</name>
    <dbReference type="NCBI Taxonomy" id="230148"/>
    <lineage>
        <taxon>Eukaryota</taxon>
        <taxon>Metazoa</taxon>
        <taxon>Chordata</taxon>
        <taxon>Craniata</taxon>
        <taxon>Vertebrata</taxon>
        <taxon>Euteleostomi</taxon>
        <taxon>Actinopterygii</taxon>
        <taxon>Neopterygii</taxon>
        <taxon>Teleostei</taxon>
        <taxon>Neoteleostei</taxon>
        <taxon>Acanthomorphata</taxon>
        <taxon>Eupercaria</taxon>
        <taxon>Perciformes</taxon>
        <taxon>Cottioidei</taxon>
        <taxon>Cottales</taxon>
        <taxon>Liparidae</taxon>
        <taxon>Liparis</taxon>
    </lineage>
</organism>
<dbReference type="Proteomes" id="UP000314294">
    <property type="component" value="Unassembled WGS sequence"/>
</dbReference>
<dbReference type="AlphaFoldDB" id="A0A4Z2HPV3"/>
<accession>A0A4Z2HPV3</accession>
<comment type="caution">
    <text evidence="2">The sequence shown here is derived from an EMBL/GenBank/DDBJ whole genome shotgun (WGS) entry which is preliminary data.</text>
</comment>
<reference evidence="2 3" key="1">
    <citation type="submission" date="2019-03" db="EMBL/GenBank/DDBJ databases">
        <title>First draft genome of Liparis tanakae, snailfish: a comprehensive survey of snailfish specific genes.</title>
        <authorList>
            <person name="Kim W."/>
            <person name="Song I."/>
            <person name="Jeong J.-H."/>
            <person name="Kim D."/>
            <person name="Kim S."/>
            <person name="Ryu S."/>
            <person name="Song J.Y."/>
            <person name="Lee S.K."/>
        </authorList>
    </citation>
    <scope>NUCLEOTIDE SEQUENCE [LARGE SCALE GENOMIC DNA]</scope>
    <source>
        <tissue evidence="2">Muscle</tissue>
    </source>
</reference>
<feature type="region of interest" description="Disordered" evidence="1">
    <location>
        <begin position="1"/>
        <end position="41"/>
    </location>
</feature>
<dbReference type="EMBL" id="SRLO01000200">
    <property type="protein sequence ID" value="TNN67630.1"/>
    <property type="molecule type" value="Genomic_DNA"/>
</dbReference>
<name>A0A4Z2HPV3_9TELE</name>
<evidence type="ECO:0000313" key="2">
    <source>
        <dbReference type="EMBL" id="TNN67630.1"/>
    </source>
</evidence>
<gene>
    <name evidence="2" type="ORF">EYF80_022094</name>
</gene>
<keyword evidence="3" id="KW-1185">Reference proteome</keyword>